<protein>
    <submittedName>
        <fullName evidence="4">T9SS type A sorting domain-containing protein</fullName>
    </submittedName>
</protein>
<accession>A0A8J7G7Q0</accession>
<dbReference type="RefSeq" id="WP_194182304.1">
    <property type="nucleotide sequence ID" value="NZ_JADGIK010000002.1"/>
</dbReference>
<dbReference type="Proteomes" id="UP000608754">
    <property type="component" value="Unassembled WGS sequence"/>
</dbReference>
<evidence type="ECO:0000313" key="5">
    <source>
        <dbReference type="Proteomes" id="UP000608754"/>
    </source>
</evidence>
<proteinExistence type="predicted"/>
<dbReference type="AlphaFoldDB" id="A0A8J7G7Q0"/>
<evidence type="ECO:0000256" key="2">
    <source>
        <dbReference type="SAM" id="SignalP"/>
    </source>
</evidence>
<comment type="caution">
    <text evidence="4">The sequence shown here is derived from an EMBL/GenBank/DDBJ whole genome shotgun (WGS) entry which is preliminary data.</text>
</comment>
<gene>
    <name evidence="4" type="ORF">IM532_04840</name>
</gene>
<feature type="domain" description="Secretion system C-terminal sorting" evidence="3">
    <location>
        <begin position="874"/>
        <end position="946"/>
    </location>
</feature>
<evidence type="ECO:0000256" key="1">
    <source>
        <dbReference type="ARBA" id="ARBA00022729"/>
    </source>
</evidence>
<dbReference type="EMBL" id="JADGIK010000002">
    <property type="protein sequence ID" value="MBF0596780.1"/>
    <property type="molecule type" value="Genomic_DNA"/>
</dbReference>
<evidence type="ECO:0000259" key="3">
    <source>
        <dbReference type="Pfam" id="PF18962"/>
    </source>
</evidence>
<reference evidence="4" key="1">
    <citation type="submission" date="2020-10" db="EMBL/GenBank/DDBJ databases">
        <authorList>
            <person name="Lu T."/>
            <person name="Wang Q."/>
            <person name="Han X."/>
        </authorList>
    </citation>
    <scope>NUCLEOTIDE SEQUENCE</scope>
    <source>
        <strain evidence="4">WQ 117</strain>
    </source>
</reference>
<dbReference type="NCBIfam" id="TIGR04183">
    <property type="entry name" value="Por_Secre_tail"/>
    <property type="match status" value="1"/>
</dbReference>
<evidence type="ECO:0000313" key="4">
    <source>
        <dbReference type="EMBL" id="MBF0596780.1"/>
    </source>
</evidence>
<sequence>MKRLIYFALLLAGCISFGQQNSVVLNAIDISKEEGSSISSFFISNNKLHFTANQSRDYRWLYNIEDDKLKFVDKDNANHSIYFGNSKVIQFDENRFILSGTKNYTHQVFITDGTQSNTIDLGAFYFNDQDYVKWGNKLYFLVRNNGYEYFLYETDGTVLGTKKVSVTDNAIFSNFSSLKVIANELHFIMTINSKDFHYKIDTNQNLVQITNFDNLTINDFVKVNNKWFYNISNTYNTGKILTCENGNCNENFAFVDNNSLPFTKFLVLDNDVLFIEAKSINWSNEQSKVYKYNKSNNLFETITIDGNEITNQYLNFRNLFKFKGEWYVVVQNNNNRGRIYKYGNSGFVLHASTDNTIVSDFYFTDDNFYFSVLDNYQSFRIFRSDGTTASSGIVDEIGGVNSGDLITFKGELYFRKSDEINGDELWKYNEDTNITELVKNINYRGSGNVEKIKKLNDRLFFKGVENNVYSISTTGESVKYTSPESNYNYVIHSFFQVNNDVILFTEGNYQFHFSKLNEKTKDFEIIYTAPRFSFINPYVFNNKLYFVSNTLSEGYNSQLHYLDPADNSLNYVKSIANVDPDILGYSFNGIFELDGQYYYVSEGDNKGKINKLNLSNNRVEPVFRFLVKSYDNKQAIIVGKLNDKLLVNYDNGYYLYDGTTMTYVTDGTVFGVMYTETPFLNIDNQPIHNNKFYYLKAVGSTEHYDLWTSDGVTHEKLNIQGDGNRVFLYKQCNDKMYFISFKDYNLYETDGTAAGTRSVGYMDHSYIRSSSPMKCFNDKLFFMENYYGNQLSVIDNGIKKIFDFEFDDLPNMWVNYDYTTNMEVMEDKLYLTISHYYAGKEVFVVDYNAFNLTTLSDQNFDINLNLSKKGEVKVYPNPTTGKIKIIVNKEEQIKEIKIVNVTGQTILKQNINSHNNFSELDLSQLKKGIYFLNITTNSSSYSRKLIKK</sequence>
<dbReference type="Pfam" id="PF18962">
    <property type="entry name" value="Por_Secre_tail"/>
    <property type="match status" value="1"/>
</dbReference>
<feature type="signal peptide" evidence="2">
    <location>
        <begin position="1"/>
        <end position="18"/>
    </location>
</feature>
<name>A0A8J7G7Q0_9FLAO</name>
<feature type="chain" id="PRO_5035244290" evidence="2">
    <location>
        <begin position="19"/>
        <end position="948"/>
    </location>
</feature>
<keyword evidence="1 2" id="KW-0732">Signal</keyword>
<keyword evidence="5" id="KW-1185">Reference proteome</keyword>
<organism evidence="4 5">
    <name type="scientific">Faecalibacter rhinopitheci</name>
    <dbReference type="NCBI Taxonomy" id="2779678"/>
    <lineage>
        <taxon>Bacteria</taxon>
        <taxon>Pseudomonadati</taxon>
        <taxon>Bacteroidota</taxon>
        <taxon>Flavobacteriia</taxon>
        <taxon>Flavobacteriales</taxon>
        <taxon>Weeksellaceae</taxon>
        <taxon>Faecalibacter</taxon>
    </lineage>
</organism>
<dbReference type="SUPFAM" id="SSF63825">
    <property type="entry name" value="YWTD domain"/>
    <property type="match status" value="1"/>
</dbReference>
<dbReference type="InterPro" id="IPR026444">
    <property type="entry name" value="Secre_tail"/>
</dbReference>